<keyword evidence="2" id="KW-1185">Reference proteome</keyword>
<accession>A0ACD5DFN0</accession>
<dbReference type="Proteomes" id="UP001149860">
    <property type="component" value="Chromosome"/>
</dbReference>
<gene>
    <name evidence="1" type="ORF">O0236_001245</name>
</gene>
<organism evidence="1 2">
    <name type="scientific">Lentilactobacillus terminaliae</name>
    <dbReference type="NCBI Taxonomy" id="3003483"/>
    <lineage>
        <taxon>Bacteria</taxon>
        <taxon>Bacillati</taxon>
        <taxon>Bacillota</taxon>
        <taxon>Bacilli</taxon>
        <taxon>Lactobacillales</taxon>
        <taxon>Lactobacillaceae</taxon>
        <taxon>Lentilactobacillus</taxon>
    </lineage>
</organism>
<evidence type="ECO:0000313" key="2">
    <source>
        <dbReference type="Proteomes" id="UP001149860"/>
    </source>
</evidence>
<name>A0ACD5DFN0_9LACO</name>
<evidence type="ECO:0000313" key="1">
    <source>
        <dbReference type="EMBL" id="XFD39958.1"/>
    </source>
</evidence>
<protein>
    <submittedName>
        <fullName evidence="1">Helix-turn-helix domain-containing protein</fullName>
    </submittedName>
</protein>
<reference evidence="1" key="1">
    <citation type="submission" date="2024-08" db="EMBL/GenBank/DDBJ databases">
        <title>Lentilactobacillus sp. nov., isolated from tree bark.</title>
        <authorList>
            <person name="Phuengjayaem S."/>
            <person name="Tanasupawat S."/>
        </authorList>
    </citation>
    <scope>NUCLEOTIDE SEQUENCE</scope>
    <source>
        <strain evidence="1">SPB1-3</strain>
    </source>
</reference>
<sequence length="160" mass="18475">MKFSEQITQIRKRNHLTQQEFADKLNVTRQAVSNWENDRNLPDLEILIAITHLFNVSLDYLVLEEGTKTKMATKLIKNTSDNRKAKLNLYTILIGTFIVILGLTCIFIKANSVEYIDHAGFLHENFYLLPVGFLLIFVGVIVIIVAGLVYLWTIRHDKRK</sequence>
<proteinExistence type="predicted"/>
<dbReference type="EMBL" id="CP168151">
    <property type="protein sequence ID" value="XFD39958.1"/>
    <property type="molecule type" value="Genomic_DNA"/>
</dbReference>